<feature type="compositionally biased region" description="Basic and acidic residues" evidence="1">
    <location>
        <begin position="98"/>
        <end position="123"/>
    </location>
</feature>
<name>A0A4Z0Z8N6_9PEZI</name>
<dbReference type="OrthoDB" id="10042665at2759"/>
<evidence type="ECO:0000259" key="3">
    <source>
        <dbReference type="Pfam" id="PF22942"/>
    </source>
</evidence>
<organism evidence="4 5">
    <name type="scientific">Xylaria hypoxylon</name>
    <dbReference type="NCBI Taxonomy" id="37992"/>
    <lineage>
        <taxon>Eukaryota</taxon>
        <taxon>Fungi</taxon>
        <taxon>Dikarya</taxon>
        <taxon>Ascomycota</taxon>
        <taxon>Pezizomycotina</taxon>
        <taxon>Sordariomycetes</taxon>
        <taxon>Xylariomycetidae</taxon>
        <taxon>Xylariales</taxon>
        <taxon>Xylariaceae</taxon>
        <taxon>Xylaria</taxon>
    </lineage>
</organism>
<reference evidence="4 5" key="1">
    <citation type="submission" date="2019-03" db="EMBL/GenBank/DDBJ databases">
        <title>Draft genome sequence of Xylaria hypoxylon DSM 108379, a ubiquitous saprotrophic-parasitic fungi on hardwood.</title>
        <authorList>
            <person name="Buettner E."/>
            <person name="Leonhardt S."/>
            <person name="Gebauer A.M."/>
            <person name="Liers C."/>
            <person name="Hofrichter M."/>
            <person name="Kellner H."/>
        </authorList>
    </citation>
    <scope>NUCLEOTIDE SEQUENCE [LARGE SCALE GENOMIC DNA]</scope>
    <source>
        <strain evidence="4 5">DSM 108379</strain>
    </source>
</reference>
<dbReference type="EMBL" id="SKBN01000056">
    <property type="protein sequence ID" value="TGJ84922.1"/>
    <property type="molecule type" value="Genomic_DNA"/>
</dbReference>
<dbReference type="InterPro" id="IPR027417">
    <property type="entry name" value="P-loop_NTPase"/>
</dbReference>
<dbReference type="PANTHER" id="PTHR46411:SF3">
    <property type="entry name" value="AAA+ ATPASE DOMAIN-CONTAINING PROTEIN"/>
    <property type="match status" value="1"/>
</dbReference>
<dbReference type="Proteomes" id="UP000297716">
    <property type="component" value="Unassembled WGS sequence"/>
</dbReference>
<dbReference type="InterPro" id="IPR003959">
    <property type="entry name" value="ATPase_AAA_core"/>
</dbReference>
<evidence type="ECO:0000313" key="5">
    <source>
        <dbReference type="Proteomes" id="UP000297716"/>
    </source>
</evidence>
<feature type="region of interest" description="Disordered" evidence="1">
    <location>
        <begin position="95"/>
        <end position="128"/>
    </location>
</feature>
<feature type="domain" description="DUF7025" evidence="3">
    <location>
        <begin position="8"/>
        <end position="55"/>
    </location>
</feature>
<dbReference type="PANTHER" id="PTHR46411">
    <property type="entry name" value="FAMILY ATPASE, PUTATIVE-RELATED"/>
    <property type="match status" value="1"/>
</dbReference>
<dbReference type="STRING" id="37992.A0A4Z0Z8N6"/>
<dbReference type="Gene3D" id="3.40.50.300">
    <property type="entry name" value="P-loop containing nucleotide triphosphate hydrolases"/>
    <property type="match status" value="1"/>
</dbReference>
<dbReference type="GO" id="GO:0005524">
    <property type="term" value="F:ATP binding"/>
    <property type="evidence" value="ECO:0007669"/>
    <property type="project" value="InterPro"/>
</dbReference>
<dbReference type="AlphaFoldDB" id="A0A4Z0Z8N6"/>
<feature type="domain" description="ATPase AAA-type core" evidence="2">
    <location>
        <begin position="174"/>
        <end position="208"/>
    </location>
</feature>
<protein>
    <submittedName>
        <fullName evidence="4">Uncharacterized protein</fullName>
    </submittedName>
</protein>
<evidence type="ECO:0000259" key="2">
    <source>
        <dbReference type="Pfam" id="PF00004"/>
    </source>
</evidence>
<sequence>MASAPPVDENSWNIAIEYVDWNGEETGYATGSLPIKEHDGYRKVIELPFFPISFYGKTREAEYKASIIERGKKFEICVDAHAYYETCKKPKRTLLPLRKPEEKEAEEKGAEEKEAGEDQPKEDQPEDTDYDATIEEPLQIVEDPETLQDEEYLLASPWVKDFDLEEKHWCDVRVLLYGPPGTGKQFTAKTVAEKLRVPLYTMYPSSDVVKDLGRAFILCQKWKAVLLLDRKNIIKREGVINLDIEGGSLEELSKLPLNSHEIKNIFDTAMFIWSQINVRNSEAEGSQKMSVEWLRQHAENTVEGCRTFTVDGETVDGEAVDGEGT</sequence>
<gene>
    <name evidence="4" type="ORF">E0Z10_g3831</name>
</gene>
<dbReference type="Pfam" id="PF22942">
    <property type="entry name" value="DUF7025"/>
    <property type="match status" value="1"/>
</dbReference>
<proteinExistence type="predicted"/>
<dbReference type="GO" id="GO:0016887">
    <property type="term" value="F:ATP hydrolysis activity"/>
    <property type="evidence" value="ECO:0007669"/>
    <property type="project" value="InterPro"/>
</dbReference>
<dbReference type="SUPFAM" id="SSF52540">
    <property type="entry name" value="P-loop containing nucleoside triphosphate hydrolases"/>
    <property type="match status" value="1"/>
</dbReference>
<evidence type="ECO:0000313" key="4">
    <source>
        <dbReference type="EMBL" id="TGJ84922.1"/>
    </source>
</evidence>
<evidence type="ECO:0000256" key="1">
    <source>
        <dbReference type="SAM" id="MobiDB-lite"/>
    </source>
</evidence>
<dbReference type="Pfam" id="PF00004">
    <property type="entry name" value="AAA"/>
    <property type="match status" value="1"/>
</dbReference>
<keyword evidence="5" id="KW-1185">Reference proteome</keyword>
<accession>A0A4Z0Z8N6</accession>
<comment type="caution">
    <text evidence="4">The sequence shown here is derived from an EMBL/GenBank/DDBJ whole genome shotgun (WGS) entry which is preliminary data.</text>
</comment>
<dbReference type="InterPro" id="IPR054289">
    <property type="entry name" value="DUF7025"/>
</dbReference>